<feature type="region of interest" description="Disordered" evidence="1">
    <location>
        <begin position="1"/>
        <end position="44"/>
    </location>
</feature>
<feature type="domain" description="Formin GTPase-binding" evidence="2">
    <location>
        <begin position="333"/>
        <end position="552"/>
    </location>
</feature>
<dbReference type="SMART" id="SM01140">
    <property type="entry name" value="Drf_GBD"/>
    <property type="match status" value="1"/>
</dbReference>
<feature type="compositionally biased region" description="Polar residues" evidence="1">
    <location>
        <begin position="96"/>
        <end position="112"/>
    </location>
</feature>
<evidence type="ECO:0000313" key="4">
    <source>
        <dbReference type="Proteomes" id="UP000886653"/>
    </source>
</evidence>
<evidence type="ECO:0000256" key="1">
    <source>
        <dbReference type="SAM" id="MobiDB-lite"/>
    </source>
</evidence>
<dbReference type="Pfam" id="PF06371">
    <property type="entry name" value="Drf_GBD"/>
    <property type="match status" value="1"/>
</dbReference>
<protein>
    <recommendedName>
        <fullName evidence="2">Formin GTPase-binding domain-containing protein</fullName>
    </recommendedName>
</protein>
<dbReference type="EMBL" id="MU167210">
    <property type="protein sequence ID" value="KAG0151880.1"/>
    <property type="molecule type" value="Genomic_DNA"/>
</dbReference>
<feature type="region of interest" description="Disordered" evidence="1">
    <location>
        <begin position="399"/>
        <end position="425"/>
    </location>
</feature>
<feature type="compositionally biased region" description="Low complexity" evidence="1">
    <location>
        <begin position="23"/>
        <end position="43"/>
    </location>
</feature>
<dbReference type="SUPFAM" id="SSF48371">
    <property type="entry name" value="ARM repeat"/>
    <property type="match status" value="1"/>
</dbReference>
<evidence type="ECO:0000259" key="2">
    <source>
        <dbReference type="SMART" id="SM01140"/>
    </source>
</evidence>
<name>A0A9P6NYS4_9BASI</name>
<dbReference type="GO" id="GO:0031267">
    <property type="term" value="F:small GTPase binding"/>
    <property type="evidence" value="ECO:0007669"/>
    <property type="project" value="InterPro"/>
</dbReference>
<gene>
    <name evidence="3" type="ORF">CROQUDRAFT_650442</name>
</gene>
<dbReference type="Proteomes" id="UP000886653">
    <property type="component" value="Unassembled WGS sequence"/>
</dbReference>
<proteinExistence type="predicted"/>
<dbReference type="GO" id="GO:0003779">
    <property type="term" value="F:actin binding"/>
    <property type="evidence" value="ECO:0007669"/>
    <property type="project" value="InterPro"/>
</dbReference>
<feature type="region of interest" description="Disordered" evidence="1">
    <location>
        <begin position="57"/>
        <end position="255"/>
    </location>
</feature>
<comment type="caution">
    <text evidence="3">The sequence shown here is derived from an EMBL/GenBank/DDBJ whole genome shotgun (WGS) entry which is preliminary data.</text>
</comment>
<dbReference type="Gene3D" id="1.25.10.10">
    <property type="entry name" value="Leucine-rich Repeat Variant"/>
    <property type="match status" value="1"/>
</dbReference>
<evidence type="ECO:0000313" key="3">
    <source>
        <dbReference type="EMBL" id="KAG0151880.1"/>
    </source>
</evidence>
<dbReference type="InterPro" id="IPR011989">
    <property type="entry name" value="ARM-like"/>
</dbReference>
<dbReference type="OrthoDB" id="2155261at2759"/>
<dbReference type="AlphaFoldDB" id="A0A9P6NYS4"/>
<feature type="compositionally biased region" description="Polar residues" evidence="1">
    <location>
        <begin position="1"/>
        <end position="15"/>
    </location>
</feature>
<dbReference type="GO" id="GO:0030036">
    <property type="term" value="P:actin cytoskeleton organization"/>
    <property type="evidence" value="ECO:0007669"/>
    <property type="project" value="InterPro"/>
</dbReference>
<keyword evidence="4" id="KW-1185">Reference proteome</keyword>
<accession>A0A9P6NYS4</accession>
<sequence>MTELQPFQSTQSHPTPQRPKLFSAPNSSNTSSSPAPSESSSAPKLKLSTIAAKLITGVQSASPDVARERWSTAHDPSVPRPSSNCRPKQPSMPLPSDSSTRKSVTAAAWQQQKQERATARKPFPLAAPRHARSPSVPAPPVSAPDREDEDYGPRSRLPPLDSPSRHQQSRDSPARSRTLDPDRVPFDSLLHPNLHHIDQHASPRAKSKTSAPPAFSTEPERLPSLLKGVDRPYMATSNDSKLKPPPSSRFSMFKPTPNNDAFVAVAYSTTNPKSRPSSYTATESDTEPATFEIAQRTRLPPSPTKADAARRTEHAAMRAMYIAKGEAEAKGEARVESEKERVGREFGQLMAAMDLPPAVKVKMGGLDHPVKAAMLRASGSSQLASHSMLAQALQLSTTKPAKACPDQPSATFGSPAAEERSGSERDGSAWWAMQLKSHNFRELEPAELRRLRVALRTQAPAWTAEFVSYGGFVALMKRLKELLEIEWREEQHDDQVLYEILRCFKALFLSEPGKAALATRMPSPFTQLTGLLYSEKKPGDLPSRQLLVELIHGIFELRTFDGSVELDWTAPVSLEATAPVGVGEPHELVLRLLHGPPDLKREQIVEFVSVTHRRRPFKKLVSELTGVLIDYFWVFCHAENQFWDIRELDEEKIESPKVPSGMTGGVEYEAMGYCAAVMRLINELVRSAPTEEQKAKIHSELFESGFERCLVVCLSPFFPIPSREHD</sequence>
<dbReference type="InterPro" id="IPR010473">
    <property type="entry name" value="GTPase-bd"/>
</dbReference>
<feature type="compositionally biased region" description="Basic and acidic residues" evidence="1">
    <location>
        <begin position="168"/>
        <end position="185"/>
    </location>
</feature>
<organism evidence="3 4">
    <name type="scientific">Cronartium quercuum f. sp. fusiforme G11</name>
    <dbReference type="NCBI Taxonomy" id="708437"/>
    <lineage>
        <taxon>Eukaryota</taxon>
        <taxon>Fungi</taxon>
        <taxon>Dikarya</taxon>
        <taxon>Basidiomycota</taxon>
        <taxon>Pucciniomycotina</taxon>
        <taxon>Pucciniomycetes</taxon>
        <taxon>Pucciniales</taxon>
        <taxon>Coleosporiaceae</taxon>
        <taxon>Cronartium</taxon>
    </lineage>
</organism>
<reference evidence="3" key="1">
    <citation type="submission" date="2013-11" db="EMBL/GenBank/DDBJ databases">
        <title>Genome sequence of the fusiform rust pathogen reveals effectors for host alternation and coevolution with pine.</title>
        <authorList>
            <consortium name="DOE Joint Genome Institute"/>
            <person name="Smith K."/>
            <person name="Pendleton A."/>
            <person name="Kubisiak T."/>
            <person name="Anderson C."/>
            <person name="Salamov A."/>
            <person name="Aerts A."/>
            <person name="Riley R."/>
            <person name="Clum A."/>
            <person name="Lindquist E."/>
            <person name="Ence D."/>
            <person name="Campbell M."/>
            <person name="Kronenberg Z."/>
            <person name="Feau N."/>
            <person name="Dhillon B."/>
            <person name="Hamelin R."/>
            <person name="Burleigh J."/>
            <person name="Smith J."/>
            <person name="Yandell M."/>
            <person name="Nelson C."/>
            <person name="Grigoriev I."/>
            <person name="Davis J."/>
        </authorList>
    </citation>
    <scope>NUCLEOTIDE SEQUENCE</scope>
    <source>
        <strain evidence="3">G11</strain>
    </source>
</reference>
<dbReference type="InterPro" id="IPR016024">
    <property type="entry name" value="ARM-type_fold"/>
</dbReference>